<dbReference type="EMBL" id="CAJEWN010000003">
    <property type="protein sequence ID" value="CAD2124950.1"/>
    <property type="molecule type" value="Genomic_DNA"/>
</dbReference>
<reference evidence="1 2" key="1">
    <citation type="submission" date="2020-08" db="EMBL/GenBank/DDBJ databases">
        <authorList>
            <person name="Koutsovoulos G."/>
            <person name="Danchin GJ E."/>
        </authorList>
    </citation>
    <scope>NUCLEOTIDE SEQUENCE [LARGE SCALE GENOMIC DNA]</scope>
</reference>
<sequence length="65" mass="7752">MAESSLGFAGYQKNLRIEMNERFFLLCATLLERKEERKGKKEYLLEALFSCLIYKMFICERTMIC</sequence>
<evidence type="ECO:0000313" key="1">
    <source>
        <dbReference type="EMBL" id="CAD2124950.1"/>
    </source>
</evidence>
<accession>A0A6V7TJS6</accession>
<comment type="caution">
    <text evidence="1">The sequence shown here is derived from an EMBL/GenBank/DDBJ whole genome shotgun (WGS) entry which is preliminary data.</text>
</comment>
<dbReference type="AlphaFoldDB" id="A0A6V7TJS6"/>
<protein>
    <submittedName>
        <fullName evidence="1">Uncharacterized protein</fullName>
    </submittedName>
</protein>
<proteinExistence type="predicted"/>
<evidence type="ECO:0000313" key="2">
    <source>
        <dbReference type="Proteomes" id="UP000580250"/>
    </source>
</evidence>
<organism evidence="1 2">
    <name type="scientific">Meloidogyne enterolobii</name>
    <name type="common">Root-knot nematode worm</name>
    <name type="synonym">Meloidogyne mayaguensis</name>
    <dbReference type="NCBI Taxonomy" id="390850"/>
    <lineage>
        <taxon>Eukaryota</taxon>
        <taxon>Metazoa</taxon>
        <taxon>Ecdysozoa</taxon>
        <taxon>Nematoda</taxon>
        <taxon>Chromadorea</taxon>
        <taxon>Rhabditida</taxon>
        <taxon>Tylenchina</taxon>
        <taxon>Tylenchomorpha</taxon>
        <taxon>Tylenchoidea</taxon>
        <taxon>Meloidogynidae</taxon>
        <taxon>Meloidogyninae</taxon>
        <taxon>Meloidogyne</taxon>
    </lineage>
</organism>
<dbReference type="Proteomes" id="UP000580250">
    <property type="component" value="Unassembled WGS sequence"/>
</dbReference>
<name>A0A6V7TJS6_MELEN</name>
<gene>
    <name evidence="1" type="ORF">MENT_LOCUS1012</name>
</gene>